<evidence type="ECO:0000256" key="1">
    <source>
        <dbReference type="ARBA" id="ARBA00023015"/>
    </source>
</evidence>
<dbReference type="PANTHER" id="PTHR30146">
    <property type="entry name" value="LACI-RELATED TRANSCRIPTIONAL REPRESSOR"/>
    <property type="match status" value="1"/>
</dbReference>
<dbReference type="GO" id="GO:0000976">
    <property type="term" value="F:transcription cis-regulatory region binding"/>
    <property type="evidence" value="ECO:0007669"/>
    <property type="project" value="TreeGrafter"/>
</dbReference>
<dbReference type="SUPFAM" id="SSF53822">
    <property type="entry name" value="Periplasmic binding protein-like I"/>
    <property type="match status" value="1"/>
</dbReference>
<dbReference type="Proteomes" id="UP000610931">
    <property type="component" value="Unassembled WGS sequence"/>
</dbReference>
<dbReference type="AlphaFoldDB" id="A0A8J7IUZ7"/>
<comment type="caution">
    <text evidence="5">The sequence shown here is derived from an EMBL/GenBank/DDBJ whole genome shotgun (WGS) entry which is preliminary data.</text>
</comment>
<proteinExistence type="predicted"/>
<accession>A0A8J7IUZ7</accession>
<evidence type="ECO:0000259" key="4">
    <source>
        <dbReference type="PROSITE" id="PS50932"/>
    </source>
</evidence>
<dbReference type="EMBL" id="JAELVQ010000010">
    <property type="protein sequence ID" value="MBJ6368375.1"/>
    <property type="molecule type" value="Genomic_DNA"/>
</dbReference>
<feature type="domain" description="HTH lacI-type" evidence="4">
    <location>
        <begin position="5"/>
        <end position="59"/>
    </location>
</feature>
<dbReference type="SUPFAM" id="SSF47413">
    <property type="entry name" value="lambda repressor-like DNA-binding domains"/>
    <property type="match status" value="1"/>
</dbReference>
<name>A0A8J7IUZ7_9FLAO</name>
<dbReference type="Gene3D" id="3.40.50.2300">
    <property type="match status" value="2"/>
</dbReference>
<dbReference type="InterPro" id="IPR001761">
    <property type="entry name" value="Peripla_BP/Lac1_sug-bd_dom"/>
</dbReference>
<dbReference type="Pfam" id="PF00532">
    <property type="entry name" value="Peripla_BP_1"/>
    <property type="match status" value="1"/>
</dbReference>
<dbReference type="Gene3D" id="1.10.260.40">
    <property type="entry name" value="lambda repressor-like DNA-binding domains"/>
    <property type="match status" value="1"/>
</dbReference>
<evidence type="ECO:0000313" key="6">
    <source>
        <dbReference type="Proteomes" id="UP000610931"/>
    </source>
</evidence>
<organism evidence="5 6">
    <name type="scientific">Snuella sedimenti</name>
    <dbReference type="NCBI Taxonomy" id="2798802"/>
    <lineage>
        <taxon>Bacteria</taxon>
        <taxon>Pseudomonadati</taxon>
        <taxon>Bacteroidota</taxon>
        <taxon>Flavobacteriia</taxon>
        <taxon>Flavobacteriales</taxon>
        <taxon>Flavobacteriaceae</taxon>
        <taxon>Snuella</taxon>
    </lineage>
</organism>
<dbReference type="CDD" id="cd06267">
    <property type="entry name" value="PBP1_LacI_sugar_binding-like"/>
    <property type="match status" value="1"/>
</dbReference>
<dbReference type="InterPro" id="IPR000843">
    <property type="entry name" value="HTH_LacI"/>
</dbReference>
<evidence type="ECO:0000256" key="2">
    <source>
        <dbReference type="ARBA" id="ARBA00023125"/>
    </source>
</evidence>
<keyword evidence="2 5" id="KW-0238">DNA-binding</keyword>
<sequence>MDKKITIYDLAEALNVSPATVSRALNNHPSISFNTKKRIVSYAQSSGYRINKFAANLSKQKSNTIGVIVPKLNSPFMSDALSGIEKVANEHNYNLIISQSLESEQKEKLNAKTLYDSGVDALMVSLAYETTNYEHFEIFREQKIPLLFFDRVDYFPNCPTILIDNRQAGFDATEHLIQQGCKNILHVSGYLKRNAYNNRFNGFKDALYKHKLKFTPYNLYETDLDPKKVEFVMEHIKNSKEKFDGIFFANDAMAVACIQALLKEGVQIPKDIKIIGFNNNPVSEIIQPNLSTINYPGYELGVLAGQSIISHLKGNINIQSAESILLKHELIVRTSSISNK</sequence>
<dbReference type="GO" id="GO:0003700">
    <property type="term" value="F:DNA-binding transcription factor activity"/>
    <property type="evidence" value="ECO:0007669"/>
    <property type="project" value="TreeGrafter"/>
</dbReference>
<protein>
    <submittedName>
        <fullName evidence="5">LacI family DNA-binding transcriptional regulator</fullName>
    </submittedName>
</protein>
<dbReference type="RefSeq" id="WP_199115128.1">
    <property type="nucleotide sequence ID" value="NZ_JAELVQ010000010.1"/>
</dbReference>
<keyword evidence="6" id="KW-1185">Reference proteome</keyword>
<keyword evidence="3" id="KW-0804">Transcription</keyword>
<gene>
    <name evidence="5" type="ORF">JF259_09785</name>
</gene>
<dbReference type="PANTHER" id="PTHR30146:SF109">
    <property type="entry name" value="HTH-TYPE TRANSCRIPTIONAL REGULATOR GALS"/>
    <property type="match status" value="1"/>
</dbReference>
<keyword evidence="1" id="KW-0805">Transcription regulation</keyword>
<dbReference type="PROSITE" id="PS50932">
    <property type="entry name" value="HTH_LACI_2"/>
    <property type="match status" value="1"/>
</dbReference>
<reference evidence="5" key="1">
    <citation type="submission" date="2020-12" db="EMBL/GenBank/DDBJ databases">
        <title>Snuella sp. nov., isolated from sediment in Incheon.</title>
        <authorList>
            <person name="Kim W."/>
        </authorList>
    </citation>
    <scope>NUCLEOTIDE SEQUENCE</scope>
    <source>
        <strain evidence="5">CAU 1569</strain>
    </source>
</reference>
<dbReference type="InterPro" id="IPR010982">
    <property type="entry name" value="Lambda_DNA-bd_dom_sf"/>
</dbReference>
<dbReference type="SMART" id="SM00354">
    <property type="entry name" value="HTH_LACI"/>
    <property type="match status" value="1"/>
</dbReference>
<dbReference type="CDD" id="cd01392">
    <property type="entry name" value="HTH_LacI"/>
    <property type="match status" value="1"/>
</dbReference>
<dbReference type="InterPro" id="IPR028082">
    <property type="entry name" value="Peripla_BP_I"/>
</dbReference>
<evidence type="ECO:0000313" key="5">
    <source>
        <dbReference type="EMBL" id="MBJ6368375.1"/>
    </source>
</evidence>
<dbReference type="Pfam" id="PF00356">
    <property type="entry name" value="LacI"/>
    <property type="match status" value="1"/>
</dbReference>
<evidence type="ECO:0000256" key="3">
    <source>
        <dbReference type="ARBA" id="ARBA00023163"/>
    </source>
</evidence>